<sequence length="329" mass="37161">MVSLKKRDGRNGQSKQSLAMSYKDLTKLMEHLQEPDVIAKHGEGLCLFFQAFAATGFTLWTRNEELLRLKGKDLDLGLETDCGRPYFKITPTFRKTNQANAEKEKNSRALHPEDFVFPSMDNKGRVKLKEAFSHPKIQSLLDEFTDAANLLTERSGRYTAHCFRRGGAQHRFMFAKEKWSLKAVKWWGGWSEGEGVDTVMRYLLDEFVHYETGYGDMLSPIKNTSRHTRFMGESSATEPATLQAMDTALDTLRIAINADINKIQQEMKKEVADLGTAITQQIQSLLRGSSPPIANPINVRHLMPLPSPVQLPQEDIDPPAASRSPDIIH</sequence>
<dbReference type="STRING" id="64571.A0A1Y2GGF9"/>
<evidence type="ECO:0000313" key="4">
    <source>
        <dbReference type="Proteomes" id="UP000193648"/>
    </source>
</evidence>
<dbReference type="RefSeq" id="XP_021879175.1">
    <property type="nucleotide sequence ID" value="XM_022030337.1"/>
</dbReference>
<dbReference type="InterPro" id="IPR013762">
    <property type="entry name" value="Integrase-like_cat_sf"/>
</dbReference>
<dbReference type="GO" id="GO:0015074">
    <property type="term" value="P:DNA integration"/>
    <property type="evidence" value="ECO:0007669"/>
    <property type="project" value="InterPro"/>
</dbReference>
<feature type="region of interest" description="Disordered" evidence="2">
    <location>
        <begin position="305"/>
        <end position="329"/>
    </location>
</feature>
<evidence type="ECO:0000256" key="1">
    <source>
        <dbReference type="ARBA" id="ARBA00023172"/>
    </source>
</evidence>
<dbReference type="GO" id="GO:0003677">
    <property type="term" value="F:DNA binding"/>
    <property type="evidence" value="ECO:0007669"/>
    <property type="project" value="InterPro"/>
</dbReference>
<dbReference type="OrthoDB" id="164951at2759"/>
<evidence type="ECO:0000313" key="3">
    <source>
        <dbReference type="EMBL" id="ORZ10268.1"/>
    </source>
</evidence>
<comment type="caution">
    <text evidence="3">The sequence shown here is derived from an EMBL/GenBank/DDBJ whole genome shotgun (WGS) entry which is preliminary data.</text>
</comment>
<dbReference type="GO" id="GO:0006310">
    <property type="term" value="P:DNA recombination"/>
    <property type="evidence" value="ECO:0007669"/>
    <property type="project" value="UniProtKB-KW"/>
</dbReference>
<reference evidence="3 4" key="1">
    <citation type="submission" date="2016-07" db="EMBL/GenBank/DDBJ databases">
        <title>Pervasive Adenine N6-methylation of Active Genes in Fungi.</title>
        <authorList>
            <consortium name="DOE Joint Genome Institute"/>
            <person name="Mondo S.J."/>
            <person name="Dannebaum R.O."/>
            <person name="Kuo R.C."/>
            <person name="Labutti K."/>
            <person name="Haridas S."/>
            <person name="Kuo A."/>
            <person name="Salamov A."/>
            <person name="Ahrendt S.R."/>
            <person name="Lipzen A."/>
            <person name="Sullivan W."/>
            <person name="Andreopoulos W.B."/>
            <person name="Clum A."/>
            <person name="Lindquist E."/>
            <person name="Daum C."/>
            <person name="Ramamoorthy G.K."/>
            <person name="Gryganskyi A."/>
            <person name="Culley D."/>
            <person name="Magnuson J.K."/>
            <person name="James T.Y."/>
            <person name="O'Malley M.A."/>
            <person name="Stajich J.E."/>
            <person name="Spatafora J.W."/>
            <person name="Visel A."/>
            <person name="Grigoriev I.V."/>
        </authorList>
    </citation>
    <scope>NUCLEOTIDE SEQUENCE [LARGE SCALE GENOMIC DNA]</scope>
    <source>
        <strain evidence="3 4">NRRL 3116</strain>
    </source>
</reference>
<dbReference type="Gene3D" id="1.10.443.10">
    <property type="entry name" value="Intergrase catalytic core"/>
    <property type="match status" value="1"/>
</dbReference>
<organism evidence="3 4">
    <name type="scientific">Lobosporangium transversale</name>
    <dbReference type="NCBI Taxonomy" id="64571"/>
    <lineage>
        <taxon>Eukaryota</taxon>
        <taxon>Fungi</taxon>
        <taxon>Fungi incertae sedis</taxon>
        <taxon>Mucoromycota</taxon>
        <taxon>Mortierellomycotina</taxon>
        <taxon>Mortierellomycetes</taxon>
        <taxon>Mortierellales</taxon>
        <taxon>Mortierellaceae</taxon>
        <taxon>Lobosporangium</taxon>
    </lineage>
</organism>
<evidence type="ECO:0008006" key="5">
    <source>
        <dbReference type="Google" id="ProtNLM"/>
    </source>
</evidence>
<accession>A0A1Y2GGF9</accession>
<dbReference type="Proteomes" id="UP000193648">
    <property type="component" value="Unassembled WGS sequence"/>
</dbReference>
<keyword evidence="1" id="KW-0233">DNA recombination</keyword>
<keyword evidence="4" id="KW-1185">Reference proteome</keyword>
<dbReference type="GeneID" id="33572179"/>
<dbReference type="InterPro" id="IPR011010">
    <property type="entry name" value="DNA_brk_join_enz"/>
</dbReference>
<protein>
    <recommendedName>
        <fullName evidence="5">Tyr recombinase domain-containing protein</fullName>
    </recommendedName>
</protein>
<gene>
    <name evidence="3" type="ORF">BCR41DRAFT_423825</name>
</gene>
<name>A0A1Y2GGF9_9FUNG</name>
<evidence type="ECO:0000256" key="2">
    <source>
        <dbReference type="SAM" id="MobiDB-lite"/>
    </source>
</evidence>
<proteinExistence type="predicted"/>
<dbReference type="EMBL" id="MCFF01000031">
    <property type="protein sequence ID" value="ORZ10268.1"/>
    <property type="molecule type" value="Genomic_DNA"/>
</dbReference>
<dbReference type="SUPFAM" id="SSF56349">
    <property type="entry name" value="DNA breaking-rejoining enzymes"/>
    <property type="match status" value="1"/>
</dbReference>
<dbReference type="InParanoid" id="A0A1Y2GGF9"/>
<dbReference type="AlphaFoldDB" id="A0A1Y2GGF9"/>